<evidence type="ECO:0000313" key="4">
    <source>
        <dbReference type="EMBL" id="MBP2294996.1"/>
    </source>
</evidence>
<comment type="caution">
    <text evidence="4">The sequence shown here is derived from an EMBL/GenBank/DDBJ whole genome shotgun (WGS) entry which is preliminary data.</text>
</comment>
<dbReference type="InterPro" id="IPR022385">
    <property type="entry name" value="Rhs_assc_core"/>
</dbReference>
<dbReference type="SUPFAM" id="SSF69322">
    <property type="entry name" value="Tricorn protease domain 2"/>
    <property type="match status" value="1"/>
</dbReference>
<dbReference type="Proteomes" id="UP000781958">
    <property type="component" value="Unassembled WGS sequence"/>
</dbReference>
<reference evidence="4 5" key="1">
    <citation type="submission" date="2021-03" db="EMBL/GenBank/DDBJ databases">
        <title>Genomic Encyclopedia of Type Strains, Phase III (KMG-III): the genomes of soil and plant-associated and newly described type strains.</title>
        <authorList>
            <person name="Whitman W."/>
        </authorList>
    </citation>
    <scope>NUCLEOTIDE SEQUENCE [LARGE SCALE GENOMIC DNA]</scope>
    <source>
        <strain evidence="4 5">IMMIB AFH-6</strain>
    </source>
</reference>
<feature type="domain" description="Teneurin-like YD-shell" evidence="3">
    <location>
        <begin position="2856"/>
        <end position="3108"/>
    </location>
</feature>
<dbReference type="InterPro" id="IPR050708">
    <property type="entry name" value="T6SS_VgrG/RHS"/>
</dbReference>
<dbReference type="EMBL" id="JAGINP010000019">
    <property type="protein sequence ID" value="MBP2294996.1"/>
    <property type="molecule type" value="Genomic_DNA"/>
</dbReference>
<gene>
    <name evidence="4" type="ORF">J2851_004799</name>
</gene>
<dbReference type="NCBIfam" id="TIGR03696">
    <property type="entry name" value="Rhs_assc_core"/>
    <property type="match status" value="1"/>
</dbReference>
<evidence type="ECO:0000256" key="1">
    <source>
        <dbReference type="ARBA" id="ARBA00022737"/>
    </source>
</evidence>
<feature type="compositionally biased region" description="Low complexity" evidence="2">
    <location>
        <begin position="297"/>
        <end position="310"/>
    </location>
</feature>
<dbReference type="InterPro" id="IPR056823">
    <property type="entry name" value="TEN-like_YD-shell"/>
</dbReference>
<feature type="region of interest" description="Disordered" evidence="2">
    <location>
        <begin position="295"/>
        <end position="319"/>
    </location>
</feature>
<feature type="region of interest" description="Disordered" evidence="2">
    <location>
        <begin position="660"/>
        <end position="688"/>
    </location>
</feature>
<protein>
    <submittedName>
        <fullName evidence="4">RHS repeat-associated protein</fullName>
    </submittedName>
</protein>
<evidence type="ECO:0000313" key="5">
    <source>
        <dbReference type="Proteomes" id="UP000781958"/>
    </source>
</evidence>
<dbReference type="Gene3D" id="2.180.10.10">
    <property type="entry name" value="RHS repeat-associated core"/>
    <property type="match status" value="1"/>
</dbReference>
<evidence type="ECO:0000259" key="3">
    <source>
        <dbReference type="Pfam" id="PF25023"/>
    </source>
</evidence>
<dbReference type="PANTHER" id="PTHR32305">
    <property type="match status" value="1"/>
</dbReference>
<dbReference type="Pfam" id="PF25023">
    <property type="entry name" value="TEN_YD-shell"/>
    <property type="match status" value="1"/>
</dbReference>
<name>A0ABS4SR05_9PROT</name>
<proteinExistence type="predicted"/>
<keyword evidence="5" id="KW-1185">Reference proteome</keyword>
<dbReference type="RefSeq" id="WP_209769365.1">
    <property type="nucleotide sequence ID" value="NZ_JAGINP010000019.1"/>
</dbReference>
<accession>A0ABS4SR05</accession>
<dbReference type="PANTHER" id="PTHR32305:SF15">
    <property type="entry name" value="PROTEIN RHSA-RELATED"/>
    <property type="match status" value="1"/>
</dbReference>
<feature type="compositionally biased region" description="Gly residues" evidence="2">
    <location>
        <begin position="660"/>
        <end position="679"/>
    </location>
</feature>
<keyword evidence="1" id="KW-0677">Repeat</keyword>
<organism evidence="4 5">
    <name type="scientific">Azospirillum rugosum</name>
    <dbReference type="NCBI Taxonomy" id="416170"/>
    <lineage>
        <taxon>Bacteria</taxon>
        <taxon>Pseudomonadati</taxon>
        <taxon>Pseudomonadota</taxon>
        <taxon>Alphaproteobacteria</taxon>
        <taxon>Rhodospirillales</taxon>
        <taxon>Azospirillaceae</taxon>
        <taxon>Azospirillum</taxon>
    </lineage>
</organism>
<evidence type="ECO:0000256" key="2">
    <source>
        <dbReference type="SAM" id="MobiDB-lite"/>
    </source>
</evidence>
<sequence>MNVISAGFFTFSSSDGGSAQDTLQSVFPQAPVPTSIAMITTPMADTTALWMTVALTDTDANDGLFSSIVDIGVSNDTQISLSATFAQGTNASDAVRQATYTIALDGTVTVFDTFSFQDIVVSYSLGNSKQLAVSGTLSVTLFGSSFDFTGDIVSNGATQVVTADIAAAADIDLTSLFGGNFPHISFSDIAFNAYCPYGNNTNAAQFMVRGNCQFGDLQFTGLLYMQGTTPVLGSVVFTQSTSISTLFDQCIPGASWPSDLIDLTLLAGCQVYYNDTNGPLTLTLSNDGTAPTLLPVSSGANSGSGTGTANQGTASQVPGSPTTVTYATGFNLAASFVLTLLDDISIDGTVVVNGTGVTASIDIAEPIDIYVLSITQQGNPSAGPVLSFQTSGSTGSMSFNGALLFFQESFGVNATVTATRDTNQKLLITTTLTPAQDYAPLLSTNDSLTFSYSADQGFQIQNWPSVSTVEDIIDFLDTLKNLSSAKSSLCGALADFVCSDLLGQSWDLSLSFSSTAADGLSLNLTITYELTFSGTSFATVTLPDAMVISIPTSVSLDPSSSSYLWTVIVEAMQAAAESFVQALLNNPQAIAQFLVLFGGKQATQYAATLACQGLIDGATDAAVAAGADAAGAALGTAAVGVAAVGAAVLGVLSGLGGGGSGGGSSGGGNSSGGNSGSGGNSAPPAPTNLVATASGATVTATWWLSSGAQSYTATISDQAGNPLASSSTLSHDTTSYSFGVQPEALPATCTIAVTASNPNGTSQPATTTVTYLAAPAGLTSQAATATAPDVAMTVGWTAAANATSYAVTAAGPATVSQTSATTSAVLTFGPDDPAGSYSVTVTATGGAQTVQSPASNALTLTRLAAPTGLTSQAANAGAPNTGVQIGWAAVTDATSYAITASGPAIISQTSTTTSAVLAFGPSDPAGNYSVTVSATGGDQTIPSAPSTALTLTRLAAPGGLAASATATAITATWNTVTGAGSYALSWTSPDGTTGSETVAAAAGATQTGSITLPAPVTGGTWTISVQALPASGQSQTIAGPSSAAVSVAVTSSTISIQNSTSVPVIANGTQIAAGGSLTVDYAGTGVSIAVLGVGLIQVVEAGSENPGPNSSAVKIVSGNYYSYWGYDGTVTMSLTINAAQGQTTFSVANGPSQVAVQRSSPDNVFPIPSLRGDVVRDGVNLFTADVNRTFPLVTMEDGRLSLAVSAFYNSRSMVLSVPAQDNSLAGSGWKLLDYPKIAREGALYYFLDGNASHLLSPAPGGSGYVTGGQYHAWQFAYEGSTDAWTATDDQGIQYQLNNTGTLATGRAVWNLSSVTDSLWPVSTITVTYSGQTITAISNSLGKVATFNYDAQGRLASVVSAVKASGGAATSFAQVVLTYSAGTTPTLLQSIQEQNILANGIAVPVDAGYAFTYDPSNDPTYPFSLSSVQTPQGAVVTYTYDSTIGHLDGVAPFNNLRQVISVTHQNQDGTTTTKGFFYSFTDYCCDPTQTYLHYNSAKEYPGGIYAPSSSPAVLNDCGHTSYLFFVGSSNTTLVNYTGDSSIIGDDSLVGKTYWVGTFDTPVTQTLSLQSNPVTVGPWPGTLIPITLPSGGLACGATCTAAPAGGSSAAIALGIENNGKQLQSVYQPVNGQSATGSQTLALQLHALGTVTHVRVWTTQGTCSVSNVSVTYVVPPASPAVAAVTSAMQNQQVLLTANVDNVPAGTGTTLTFPSPYTNVWRVTVNYFGGGTAGGTLTATCFDENGNQIDTYSYPSAAGTALSLWLGLNPMATVAKVVLTSTGTVGITTAYLQYQLTGQPVTDDALCALLSSTSSTYQIGRPGPASFAKLTVDGTSLDGVQQSTSYTYGDDNTLPYPKTITRVVANPGQGGTGSATTTVQTQLTYACEAYPALVGNNVLDRVAQTVDYSLSAAGTPTALSGSVTQWQQWGTSWDEWRQFRLQAQTVSNGFAASPDASWLQVALVEQRNSRGKPLATVAADGTVTSSIYDAIYGDAEVATFFNADATAGEAGWIGFEAYESTASWSLTNGAVAGNQAFTGSASYGGTNATVAPTTFAPRAGVSYVVAAYVWLPSGATCTIGFAGANGAWAVQETVAQNPNAPGWVYVQEIMASPTAQQLPTVTVTSGYIDHVVFAPVDGDYKATVWDPSMRRVIATVGPNGGIARVDFGANGATLAAASPGKSLSLIDQSFSSVLGQTWMAGQAVYSSTMPNQELAVRTPDDGVWDSFNSLLGPVFSPAVLSNLTMTGNHLLSAAAAVSSNNPGTALAPQSPTSTDFVVCTEVVPGQTGAASGQSIGLTVRRSGTTNDLLLAVGNGAISLTDLATGIVLQSTPLQQTPPAMVLTLVVRQGVTLYAYANGAFLFSQVSGAPVGGPVGLRTTWPGSAFHGFGLVSTPELSNAVKDGNGTTTQFLASIDAGHCSVTQVLRGGDLMTYAGRTLATTVQQPTLAPIPDFATFDPADGTVTGSVTSAWPSAYSASPFADSIQRYDDPTQRIMSRGKGGIYAAGSQGSVGYSYGENADGNFGFANDELNTTTLTGPTGARIVTYRNRDGVLFGTAYNDPGTGTTLLTGYEHDDALRRTATYYPAAYATPTSVNKQSYNRLFTYDFLGNLTQVSDSDAGTTNFAYDQAGRQRLSQDAAGLAANSPYCVYTRYDGVGRVIETGTWSGEISQVTQAQLDDPTWPQQGNSWYSRCTWDTPNAGEANSIGRLTAVATPSFTQQYSYNVRGLPILIGSSGSFMQAQLSIGYDGIGRMTSLNDTASGYDVVYGYDEQGRMVSVGTSTNATAYATYTYGNGTVTETLMNGVATRVYTTNALGDLQQITDPYFSETLYFDTRKNGQPGYSNGQIAGASYAFTWTNAPAAYDEDYTYDGFGRLTVAANSVNPTGSIGTATSPVTYDGNGNILSMNRGGTAASFTYQQNCNRLQSCGADQAFTYDANGSVTASQTLGITAITYCPVSKRPLSATATETVQFTYDGQGRRVLRSAPGQSIAYLRDPMGRVLSEKIVTPQGTSQISYIHGLHGRIAMVCADGTTYTILTDHNRSARAVVDGNKQVVAWYNYDPYGTLISSISNPGTVGLRYLFCGQEWDADISLYEFSSQFYDPSICRFYSVDPLHQFASPYIYSNNPISFADLTGADPAGSDPTGADPAGERFGLDDLIDTTGGAVVGEGLELAREVTADEELSWKQTAMGAERPPGEWTAGHDSTVSAIRFKGMPVL</sequence>